<evidence type="ECO:0000256" key="1">
    <source>
        <dbReference type="SAM" id="Phobius"/>
    </source>
</evidence>
<sequence length="290" mass="31922">MKVFKKIILIFLLSSFLILLFSGFSFAQRKLETIYPTVPGVETPTTVKTALPEYLKYVFTFAIMVAGLLAFGALIYGGFSYLTSAGDPSKMKDGQDQIIAGILGLIIVLSSFLILNTINPQLVLPGGVIQPGKAGIKIYANSNDCGETPTAGKEPQDINEFLVSQSYPALYVIKDSTVILDWGGEGSYKISSIKFLSNPGDLTIEFYSGNDYAPLIKKYDESNYKEGDCQPYVESQPKSVKLDYHLPGVYLYATDNCTGNKYGEDYVTYQASSATLQDFDNKTKSIKFVY</sequence>
<protein>
    <submittedName>
        <fullName evidence="2">Uncharacterized protein</fullName>
    </submittedName>
</protein>
<dbReference type="AlphaFoldDB" id="A0A2H0FEM3"/>
<dbReference type="InterPro" id="IPR043993">
    <property type="entry name" value="T4SS_pilin"/>
</dbReference>
<feature type="transmembrane region" description="Helical" evidence="1">
    <location>
        <begin position="98"/>
        <end position="115"/>
    </location>
</feature>
<gene>
    <name evidence="2" type="ORF">COW72_02975</name>
</gene>
<comment type="caution">
    <text evidence="2">The sequence shown here is derived from an EMBL/GenBank/DDBJ whole genome shotgun (WGS) entry which is preliminary data.</text>
</comment>
<feature type="non-terminal residue" evidence="2">
    <location>
        <position position="290"/>
    </location>
</feature>
<organism evidence="2 3">
    <name type="scientific">Candidatus Nealsonbacteria bacterium CG18_big_fil_WC_8_21_14_2_50_37_10</name>
    <dbReference type="NCBI Taxonomy" id="1974717"/>
    <lineage>
        <taxon>Bacteria</taxon>
        <taxon>Candidatus Nealsoniibacteriota</taxon>
    </lineage>
</organism>
<feature type="transmembrane region" description="Helical" evidence="1">
    <location>
        <begin position="57"/>
        <end position="77"/>
    </location>
</feature>
<dbReference type="EMBL" id="PCUC01000157">
    <property type="protein sequence ID" value="PIQ05158.1"/>
    <property type="molecule type" value="Genomic_DNA"/>
</dbReference>
<proteinExistence type="predicted"/>
<name>A0A2H0FEM3_9BACT</name>
<keyword evidence="1" id="KW-1133">Transmembrane helix</keyword>
<dbReference type="Proteomes" id="UP000230778">
    <property type="component" value="Unassembled WGS sequence"/>
</dbReference>
<accession>A0A2H0FEM3</accession>
<keyword evidence="1" id="KW-0472">Membrane</keyword>
<dbReference type="Pfam" id="PF18895">
    <property type="entry name" value="T4SS_pilin"/>
    <property type="match status" value="1"/>
</dbReference>
<keyword evidence="1" id="KW-0812">Transmembrane</keyword>
<reference evidence="2 3" key="1">
    <citation type="submission" date="2017-09" db="EMBL/GenBank/DDBJ databases">
        <title>Depth-based differentiation of microbial function through sediment-hosted aquifers and enrichment of novel symbionts in the deep terrestrial subsurface.</title>
        <authorList>
            <person name="Probst A.J."/>
            <person name="Ladd B."/>
            <person name="Jarett J.K."/>
            <person name="Geller-Mcgrath D.E."/>
            <person name="Sieber C.M."/>
            <person name="Emerson J.B."/>
            <person name="Anantharaman K."/>
            <person name="Thomas B.C."/>
            <person name="Malmstrom R."/>
            <person name="Stieglmeier M."/>
            <person name="Klingl A."/>
            <person name="Woyke T."/>
            <person name="Ryan C.M."/>
            <person name="Banfield J.F."/>
        </authorList>
    </citation>
    <scope>NUCLEOTIDE SEQUENCE [LARGE SCALE GENOMIC DNA]</scope>
    <source>
        <strain evidence="2">CG18_big_fil_WC_8_21_14_2_50_37_10</strain>
    </source>
</reference>
<evidence type="ECO:0000313" key="2">
    <source>
        <dbReference type="EMBL" id="PIQ05158.1"/>
    </source>
</evidence>
<evidence type="ECO:0000313" key="3">
    <source>
        <dbReference type="Proteomes" id="UP000230778"/>
    </source>
</evidence>